<dbReference type="Pfam" id="PF03466">
    <property type="entry name" value="LysR_substrate"/>
    <property type="match status" value="1"/>
</dbReference>
<evidence type="ECO:0000256" key="2">
    <source>
        <dbReference type="ARBA" id="ARBA00023015"/>
    </source>
</evidence>
<dbReference type="PANTHER" id="PTHR30346">
    <property type="entry name" value="TRANSCRIPTIONAL DUAL REGULATOR HCAR-RELATED"/>
    <property type="match status" value="1"/>
</dbReference>
<dbReference type="AlphaFoldDB" id="A0A4R5XPC2"/>
<dbReference type="FunFam" id="1.10.10.10:FF:000001">
    <property type="entry name" value="LysR family transcriptional regulator"/>
    <property type="match status" value="1"/>
</dbReference>
<reference evidence="6 7" key="1">
    <citation type="submission" date="2019-03" db="EMBL/GenBank/DDBJ databases">
        <title>Genome Sequencing and Assembly of Various Microbes Isolated from Partially Reclaimed Soil and Acid Mine Drainage (AMD) Site.</title>
        <authorList>
            <person name="Steinbock B."/>
            <person name="Bechtold R."/>
            <person name="Sevigny J.L."/>
            <person name="Thomas D."/>
            <person name="Cuthill L.R."/>
            <person name="Aveiro Johannsen E.J."/>
            <person name="Thomas K."/>
            <person name="Ghosh A."/>
        </authorList>
    </citation>
    <scope>NUCLEOTIDE SEQUENCE [LARGE SCALE GENOMIC DNA]</scope>
    <source>
        <strain evidence="6 7">S-A1</strain>
    </source>
</reference>
<evidence type="ECO:0000313" key="7">
    <source>
        <dbReference type="Proteomes" id="UP000294621"/>
    </source>
</evidence>
<dbReference type="InterPro" id="IPR036388">
    <property type="entry name" value="WH-like_DNA-bd_sf"/>
</dbReference>
<dbReference type="Gene3D" id="3.40.190.10">
    <property type="entry name" value="Periplasmic binding protein-like II"/>
    <property type="match status" value="2"/>
</dbReference>
<organism evidence="6 7">
    <name type="scientific">Arthrobacter nitrophenolicus</name>
    <dbReference type="NCBI Taxonomy" id="683150"/>
    <lineage>
        <taxon>Bacteria</taxon>
        <taxon>Bacillati</taxon>
        <taxon>Actinomycetota</taxon>
        <taxon>Actinomycetes</taxon>
        <taxon>Micrococcales</taxon>
        <taxon>Micrococcaceae</taxon>
        <taxon>Arthrobacter</taxon>
    </lineage>
</organism>
<comment type="similarity">
    <text evidence="1">Belongs to the LysR transcriptional regulatory family.</text>
</comment>
<evidence type="ECO:0000256" key="4">
    <source>
        <dbReference type="ARBA" id="ARBA00023163"/>
    </source>
</evidence>
<keyword evidence="4" id="KW-0804">Transcription</keyword>
<dbReference type="GO" id="GO:0003700">
    <property type="term" value="F:DNA-binding transcription factor activity"/>
    <property type="evidence" value="ECO:0007669"/>
    <property type="project" value="InterPro"/>
</dbReference>
<dbReference type="PANTHER" id="PTHR30346:SF0">
    <property type="entry name" value="HCA OPERON TRANSCRIPTIONAL ACTIVATOR HCAR"/>
    <property type="match status" value="1"/>
</dbReference>
<evidence type="ECO:0000256" key="1">
    <source>
        <dbReference type="ARBA" id="ARBA00009437"/>
    </source>
</evidence>
<evidence type="ECO:0000256" key="3">
    <source>
        <dbReference type="ARBA" id="ARBA00023125"/>
    </source>
</evidence>
<dbReference type="Proteomes" id="UP000294621">
    <property type="component" value="Unassembled WGS sequence"/>
</dbReference>
<dbReference type="GO" id="GO:0003677">
    <property type="term" value="F:DNA binding"/>
    <property type="evidence" value="ECO:0007669"/>
    <property type="project" value="UniProtKB-KW"/>
</dbReference>
<comment type="caution">
    <text evidence="6">The sequence shown here is derived from an EMBL/GenBank/DDBJ whole genome shotgun (WGS) entry which is preliminary data.</text>
</comment>
<dbReference type="OrthoDB" id="3636008at2"/>
<name>A0A4R5XPC2_9MICC</name>
<keyword evidence="2" id="KW-0805">Transcription regulation</keyword>
<sequence>MEVRWMKTFLAVAEELHFGRAAQQLHIAQPAVSQQIVNLEKYLGIQLFERNKRTVRLTDAGEAFLEPCRESLRSIHAAASKARNAGTGEFGRIRIGFNGGFASDHLVALVRAINRAYPHIELVIDSTRRNPEVIKKVEKQDLDIGLVGGPVKAESLSWHTLWEGKLGVLLPTDHPLARMSRVPTLALREEPLILIAPAPGWTVRSMAEEACHRAGFTPNKIIEVNDALTVFALINAGVGVGFASTGAHGTTANSLVLRPLAEDYVVQNSIVWKSGTETPALRNVLRLAEDLAEDLRLAK</sequence>
<accession>A0A4R5XPC2</accession>
<dbReference type="CDD" id="cd08414">
    <property type="entry name" value="PBP2_LTTR_aromatics_like"/>
    <property type="match status" value="1"/>
</dbReference>
<dbReference type="PROSITE" id="PS50931">
    <property type="entry name" value="HTH_LYSR"/>
    <property type="match status" value="1"/>
</dbReference>
<feature type="domain" description="HTH lysR-type" evidence="5">
    <location>
        <begin position="1"/>
        <end position="58"/>
    </location>
</feature>
<keyword evidence="3" id="KW-0238">DNA-binding</keyword>
<dbReference type="PRINTS" id="PR00039">
    <property type="entry name" value="HTHLYSR"/>
</dbReference>
<evidence type="ECO:0000313" key="6">
    <source>
        <dbReference type="EMBL" id="TDL33359.1"/>
    </source>
</evidence>
<dbReference type="EMBL" id="SMZQ01000011">
    <property type="protein sequence ID" value="TDL33359.1"/>
    <property type="molecule type" value="Genomic_DNA"/>
</dbReference>
<dbReference type="GO" id="GO:0032993">
    <property type="term" value="C:protein-DNA complex"/>
    <property type="evidence" value="ECO:0007669"/>
    <property type="project" value="TreeGrafter"/>
</dbReference>
<dbReference type="SUPFAM" id="SSF46785">
    <property type="entry name" value="Winged helix' DNA-binding domain"/>
    <property type="match status" value="1"/>
</dbReference>
<dbReference type="Pfam" id="PF00126">
    <property type="entry name" value="HTH_1"/>
    <property type="match status" value="1"/>
</dbReference>
<dbReference type="SUPFAM" id="SSF53850">
    <property type="entry name" value="Periplasmic binding protein-like II"/>
    <property type="match status" value="1"/>
</dbReference>
<proteinExistence type="inferred from homology"/>
<dbReference type="InterPro" id="IPR036390">
    <property type="entry name" value="WH_DNA-bd_sf"/>
</dbReference>
<gene>
    <name evidence="6" type="ORF">E2R57_17930</name>
</gene>
<dbReference type="InterPro" id="IPR000847">
    <property type="entry name" value="LysR_HTH_N"/>
</dbReference>
<evidence type="ECO:0000259" key="5">
    <source>
        <dbReference type="PROSITE" id="PS50931"/>
    </source>
</evidence>
<dbReference type="InterPro" id="IPR005119">
    <property type="entry name" value="LysR_subst-bd"/>
</dbReference>
<protein>
    <submittedName>
        <fullName evidence="6">LysR family transcriptional regulator</fullName>
    </submittedName>
</protein>
<dbReference type="Gene3D" id="1.10.10.10">
    <property type="entry name" value="Winged helix-like DNA-binding domain superfamily/Winged helix DNA-binding domain"/>
    <property type="match status" value="1"/>
</dbReference>